<protein>
    <recommendedName>
        <fullName evidence="6">Large ribosomal subunit protein mL49</fullName>
    </recommendedName>
</protein>
<dbReference type="EMBL" id="LN891140">
    <property type="protein sequence ID" value="CUS08314.1"/>
    <property type="molecule type" value="Genomic_DNA"/>
</dbReference>
<reference evidence="8" key="1">
    <citation type="submission" date="2015-10" db="EMBL/GenBank/DDBJ databases">
        <authorList>
            <person name="Regsiter A."/>
            <person name="william w."/>
        </authorList>
    </citation>
    <scope>NUCLEOTIDE SEQUENCE</scope>
    <source>
        <strain evidence="8">Montdore</strain>
    </source>
</reference>
<keyword evidence="3" id="KW-0689">Ribosomal protein</keyword>
<keyword evidence="7" id="KW-0175">Coiled coil</keyword>
<evidence type="ECO:0000256" key="7">
    <source>
        <dbReference type="SAM" id="Coils"/>
    </source>
</evidence>
<dbReference type="GO" id="GO:0003735">
    <property type="term" value="F:structural constituent of ribosome"/>
    <property type="evidence" value="ECO:0007669"/>
    <property type="project" value="InterPro"/>
</dbReference>
<dbReference type="Pfam" id="PF05046">
    <property type="entry name" value="Img2"/>
    <property type="match status" value="1"/>
</dbReference>
<comment type="similarity">
    <text evidence="2">Belongs to the mitochondrion-specific ribosomal protein mL49 family.</text>
</comment>
<sequence length="172" mass="19656">MISEILDGFVETNFTTRDFATTENAHPVAALNRRHSPPAGYSIQYPNRLVSRQEVVKYPSQFATCTNASRTHSSAASPLNACVKRTLEPLPYFVYRTENNNLPVYQEYKAGGNKLQTRIRKVEGNLQFLRNQIEDAFQMKKGQVTINSLAGHVIIKGRRRDEIVRFLLDHQF</sequence>
<dbReference type="Proteomes" id="UP001412239">
    <property type="component" value="Unassembled WGS sequence"/>
</dbReference>
<keyword evidence="5" id="KW-0687">Ribonucleoprotein</keyword>
<dbReference type="Gene3D" id="3.30.780.10">
    <property type="entry name" value="SUI1-like domain"/>
    <property type="match status" value="1"/>
</dbReference>
<evidence type="ECO:0000313" key="9">
    <source>
        <dbReference type="Proteomes" id="UP001412239"/>
    </source>
</evidence>
<feature type="coiled-coil region" evidence="7">
    <location>
        <begin position="112"/>
        <end position="139"/>
    </location>
</feature>
<comment type="subcellular location">
    <subcellularLocation>
        <location evidence="1">Mitochondrion</location>
    </subcellularLocation>
</comment>
<evidence type="ECO:0000256" key="3">
    <source>
        <dbReference type="ARBA" id="ARBA00022980"/>
    </source>
</evidence>
<evidence type="ECO:0000256" key="4">
    <source>
        <dbReference type="ARBA" id="ARBA00023128"/>
    </source>
</evidence>
<organism evidence="8 9">
    <name type="scientific">Tuber aestivum</name>
    <name type="common">summer truffle</name>
    <dbReference type="NCBI Taxonomy" id="59557"/>
    <lineage>
        <taxon>Eukaryota</taxon>
        <taxon>Fungi</taxon>
        <taxon>Dikarya</taxon>
        <taxon>Ascomycota</taxon>
        <taxon>Pezizomycotina</taxon>
        <taxon>Pezizomycetes</taxon>
        <taxon>Pezizales</taxon>
        <taxon>Tuberaceae</taxon>
        <taxon>Tuber</taxon>
    </lineage>
</organism>
<dbReference type="PANTHER" id="PTHR13477:SF0">
    <property type="entry name" value="LARGE RIBOSOMAL SUBUNIT PROTEIN ML49"/>
    <property type="match status" value="1"/>
</dbReference>
<name>A0A292PMH3_9PEZI</name>
<gene>
    <name evidence="8" type="ORF">GSTUAT00007625001</name>
</gene>
<evidence type="ECO:0000256" key="6">
    <source>
        <dbReference type="ARBA" id="ARBA00035191"/>
    </source>
</evidence>
<dbReference type="GO" id="GO:0006412">
    <property type="term" value="P:translation"/>
    <property type="evidence" value="ECO:0007669"/>
    <property type="project" value="InterPro"/>
</dbReference>
<evidence type="ECO:0000256" key="2">
    <source>
        <dbReference type="ARBA" id="ARBA00005677"/>
    </source>
</evidence>
<evidence type="ECO:0000256" key="5">
    <source>
        <dbReference type="ARBA" id="ARBA00023274"/>
    </source>
</evidence>
<evidence type="ECO:0000313" key="8">
    <source>
        <dbReference type="EMBL" id="CUS08314.1"/>
    </source>
</evidence>
<dbReference type="InterPro" id="IPR007740">
    <property type="entry name" value="Ribosomal_mL49"/>
</dbReference>
<keyword evidence="9" id="KW-1185">Reference proteome</keyword>
<accession>A0A292PMH3</accession>
<keyword evidence="4" id="KW-0496">Mitochondrion</keyword>
<dbReference type="PANTHER" id="PTHR13477">
    <property type="entry name" value="MITOCHONDRIAL 39S RIBOSOMAL PROTEIN L49"/>
    <property type="match status" value="1"/>
</dbReference>
<evidence type="ECO:0000256" key="1">
    <source>
        <dbReference type="ARBA" id="ARBA00004173"/>
    </source>
</evidence>
<proteinExistence type="inferred from homology"/>
<dbReference type="GO" id="GO:0005762">
    <property type="term" value="C:mitochondrial large ribosomal subunit"/>
    <property type="evidence" value="ECO:0007669"/>
    <property type="project" value="TreeGrafter"/>
</dbReference>
<dbReference type="AlphaFoldDB" id="A0A292PMH3"/>